<dbReference type="Pfam" id="PF05721">
    <property type="entry name" value="PhyH"/>
    <property type="match status" value="1"/>
</dbReference>
<sequence length="271" mass="30467">MGSVGEDSLTEVKQHLYEEGWAVIPNVLSKEESQAALNRLWKAKETAEMRGDQTHMPRLDPNSSNVRVFYLLELDKIFRDLISHPTAIEMVRFVLGDNFLISNFTANIARPGSQSMALHSDQSIVVPEPWMGTWALNVIWCLTDVYADNGATLFIPGSNKYTTRADIPDNADKLLRPFEAKAGSIILMDGRVWHTSGSNITKDQDRALLFGYYTASFLRQQVNWTSKLPLELQDTLSDEMKEWLGLGATANTARIGDIGYNYLSKQYATKV</sequence>
<dbReference type="Gene3D" id="2.60.120.620">
    <property type="entry name" value="q2cbj1_9rhob like domain"/>
    <property type="match status" value="1"/>
</dbReference>
<dbReference type="SUPFAM" id="SSF51197">
    <property type="entry name" value="Clavaminate synthase-like"/>
    <property type="match status" value="1"/>
</dbReference>
<dbReference type="GO" id="GO:0016491">
    <property type="term" value="F:oxidoreductase activity"/>
    <property type="evidence" value="ECO:0007669"/>
    <property type="project" value="UniProtKB-ARBA"/>
</dbReference>
<evidence type="ECO:0000313" key="4">
    <source>
        <dbReference type="EMBL" id="RVX67807.1"/>
    </source>
</evidence>
<protein>
    <recommendedName>
        <fullName evidence="6">Phytanoyl-CoA dioxygenase</fullName>
    </recommendedName>
</protein>
<evidence type="ECO:0000256" key="1">
    <source>
        <dbReference type="ARBA" id="ARBA00001962"/>
    </source>
</evidence>
<evidence type="ECO:0000256" key="2">
    <source>
        <dbReference type="ARBA" id="ARBA00005830"/>
    </source>
</evidence>
<name>A0A438MVN8_EXOME</name>
<accession>A0A438MVN8</accession>
<dbReference type="OrthoDB" id="445007at2759"/>
<dbReference type="PANTHER" id="PTHR20883:SF48">
    <property type="entry name" value="ECTOINE DIOXYGENASE"/>
    <property type="match status" value="1"/>
</dbReference>
<comment type="caution">
    <text evidence="4">The sequence shown here is derived from an EMBL/GenBank/DDBJ whole genome shotgun (WGS) entry which is preliminary data.</text>
</comment>
<gene>
    <name evidence="4" type="ORF">B0A52_07735</name>
</gene>
<organism evidence="4 5">
    <name type="scientific">Exophiala mesophila</name>
    <name type="common">Black yeast-like fungus</name>
    <dbReference type="NCBI Taxonomy" id="212818"/>
    <lineage>
        <taxon>Eukaryota</taxon>
        <taxon>Fungi</taxon>
        <taxon>Dikarya</taxon>
        <taxon>Ascomycota</taxon>
        <taxon>Pezizomycotina</taxon>
        <taxon>Eurotiomycetes</taxon>
        <taxon>Chaetothyriomycetidae</taxon>
        <taxon>Chaetothyriales</taxon>
        <taxon>Herpotrichiellaceae</taxon>
        <taxon>Exophiala</taxon>
    </lineage>
</organism>
<proteinExistence type="inferred from homology"/>
<dbReference type="Proteomes" id="UP000288859">
    <property type="component" value="Unassembled WGS sequence"/>
</dbReference>
<evidence type="ECO:0000256" key="3">
    <source>
        <dbReference type="ARBA" id="ARBA00023004"/>
    </source>
</evidence>
<dbReference type="AlphaFoldDB" id="A0A438MVN8"/>
<dbReference type="PANTHER" id="PTHR20883">
    <property type="entry name" value="PHYTANOYL-COA DIOXYGENASE DOMAIN CONTAINING 1"/>
    <property type="match status" value="1"/>
</dbReference>
<reference evidence="4 5" key="1">
    <citation type="submission" date="2017-03" db="EMBL/GenBank/DDBJ databases">
        <title>Genomes of endolithic fungi from Antarctica.</title>
        <authorList>
            <person name="Coleine C."/>
            <person name="Masonjones S."/>
            <person name="Stajich J.E."/>
        </authorList>
    </citation>
    <scope>NUCLEOTIDE SEQUENCE [LARGE SCALE GENOMIC DNA]</scope>
    <source>
        <strain evidence="4 5">CCFEE 6314</strain>
    </source>
</reference>
<evidence type="ECO:0008006" key="6">
    <source>
        <dbReference type="Google" id="ProtNLM"/>
    </source>
</evidence>
<dbReference type="InterPro" id="IPR008775">
    <property type="entry name" value="Phytyl_CoA_dOase-like"/>
</dbReference>
<dbReference type="GO" id="GO:0046872">
    <property type="term" value="F:metal ion binding"/>
    <property type="evidence" value="ECO:0007669"/>
    <property type="project" value="UniProtKB-ARBA"/>
</dbReference>
<dbReference type="EMBL" id="NAJM01000044">
    <property type="protein sequence ID" value="RVX67807.1"/>
    <property type="molecule type" value="Genomic_DNA"/>
</dbReference>
<comment type="similarity">
    <text evidence="2">Belongs to the PhyH family.</text>
</comment>
<keyword evidence="3" id="KW-0408">Iron</keyword>
<evidence type="ECO:0000313" key="5">
    <source>
        <dbReference type="Proteomes" id="UP000288859"/>
    </source>
</evidence>
<comment type="cofactor">
    <cofactor evidence="1">
        <name>Fe cation</name>
        <dbReference type="ChEBI" id="CHEBI:24875"/>
    </cofactor>
</comment>